<protein>
    <submittedName>
        <fullName evidence="1">Uncharacterized protein</fullName>
    </submittedName>
</protein>
<organism evidence="1 2">
    <name type="scientific">Mytilus galloprovincialis</name>
    <name type="common">Mediterranean mussel</name>
    <dbReference type="NCBI Taxonomy" id="29158"/>
    <lineage>
        <taxon>Eukaryota</taxon>
        <taxon>Metazoa</taxon>
        <taxon>Spiralia</taxon>
        <taxon>Lophotrochozoa</taxon>
        <taxon>Mollusca</taxon>
        <taxon>Bivalvia</taxon>
        <taxon>Autobranchia</taxon>
        <taxon>Pteriomorphia</taxon>
        <taxon>Mytilida</taxon>
        <taxon>Mytiloidea</taxon>
        <taxon>Mytilidae</taxon>
        <taxon>Mytilinae</taxon>
        <taxon>Mytilus</taxon>
    </lineage>
</organism>
<gene>
    <name evidence="1" type="ORF">MGAL_10B031287</name>
</gene>
<accession>A0A8B6FBI4</accession>
<name>A0A8B6FBI4_MYTGA</name>
<evidence type="ECO:0000313" key="1">
    <source>
        <dbReference type="EMBL" id="VDI46182.1"/>
    </source>
</evidence>
<sequence>MFNYHPNRQKVTVQQRHSDRETPFCVYLELLLFAKTRKRQLIDTLFQHGICISYDRVLEIPTQLGEAVVERYLNEGVVCPPLLKGKVFTTAAVDNIDHNPSSTTSKSSFHGTGISIFQHPMKDNIGVRRDELMLPTHKPKSKKVA</sequence>
<dbReference type="EMBL" id="UYJE01006457">
    <property type="protein sequence ID" value="VDI46182.1"/>
    <property type="molecule type" value="Genomic_DNA"/>
</dbReference>
<keyword evidence="2" id="KW-1185">Reference proteome</keyword>
<proteinExistence type="predicted"/>
<dbReference type="AlphaFoldDB" id="A0A8B6FBI4"/>
<dbReference type="Proteomes" id="UP000596742">
    <property type="component" value="Unassembled WGS sequence"/>
</dbReference>
<dbReference type="PANTHER" id="PTHR47018">
    <property type="entry name" value="CXC DOMAIN-CONTAINING PROTEIN-RELATED"/>
    <property type="match status" value="1"/>
</dbReference>
<reference evidence="1" key="1">
    <citation type="submission" date="2018-11" db="EMBL/GenBank/DDBJ databases">
        <authorList>
            <person name="Alioto T."/>
            <person name="Alioto T."/>
        </authorList>
    </citation>
    <scope>NUCLEOTIDE SEQUENCE</scope>
</reference>
<evidence type="ECO:0000313" key="2">
    <source>
        <dbReference type="Proteomes" id="UP000596742"/>
    </source>
</evidence>
<dbReference type="PANTHER" id="PTHR47018:SF1">
    <property type="entry name" value="TESMIN_TSO1-LIKE CXC DOMAIN-CONTAINING PROTEIN"/>
    <property type="match status" value="1"/>
</dbReference>
<comment type="caution">
    <text evidence="1">The sequence shown here is derived from an EMBL/GenBank/DDBJ whole genome shotgun (WGS) entry which is preliminary data.</text>
</comment>
<dbReference type="OrthoDB" id="6152410at2759"/>